<proteinExistence type="predicted"/>
<organism evidence="1 2">
    <name type="scientific">Parasponia andersonii</name>
    <name type="common">Sponia andersonii</name>
    <dbReference type="NCBI Taxonomy" id="3476"/>
    <lineage>
        <taxon>Eukaryota</taxon>
        <taxon>Viridiplantae</taxon>
        <taxon>Streptophyta</taxon>
        <taxon>Embryophyta</taxon>
        <taxon>Tracheophyta</taxon>
        <taxon>Spermatophyta</taxon>
        <taxon>Magnoliopsida</taxon>
        <taxon>eudicotyledons</taxon>
        <taxon>Gunneridae</taxon>
        <taxon>Pentapetalae</taxon>
        <taxon>rosids</taxon>
        <taxon>fabids</taxon>
        <taxon>Rosales</taxon>
        <taxon>Cannabaceae</taxon>
        <taxon>Parasponia</taxon>
    </lineage>
</organism>
<evidence type="ECO:0000313" key="2">
    <source>
        <dbReference type="Proteomes" id="UP000237105"/>
    </source>
</evidence>
<dbReference type="Proteomes" id="UP000237105">
    <property type="component" value="Unassembled WGS sequence"/>
</dbReference>
<dbReference type="EMBL" id="JXTB01000333">
    <property type="protein sequence ID" value="PON45356.1"/>
    <property type="molecule type" value="Genomic_DNA"/>
</dbReference>
<sequence length="102" mass="11869">MECILRKPLNSCLKVQYFPQYIKYDAVQSFVQANELPEVYRQNQGHVGNSFIKELIQVENCLTQKVTKWLDYAPSSSKGLKLVSYFTPTLKMSFVDYISTYL</sequence>
<dbReference type="AlphaFoldDB" id="A0A2P5B990"/>
<keyword evidence="2" id="KW-1185">Reference proteome</keyword>
<accession>A0A2P5B990</accession>
<name>A0A2P5B990_PARAD</name>
<reference evidence="2" key="1">
    <citation type="submission" date="2016-06" db="EMBL/GenBank/DDBJ databases">
        <title>Parallel loss of symbiosis genes in relatives of nitrogen-fixing non-legume Parasponia.</title>
        <authorList>
            <person name="Van Velzen R."/>
            <person name="Holmer R."/>
            <person name="Bu F."/>
            <person name="Rutten L."/>
            <person name="Van Zeijl A."/>
            <person name="Liu W."/>
            <person name="Santuari L."/>
            <person name="Cao Q."/>
            <person name="Sharma T."/>
            <person name="Shen D."/>
            <person name="Roswanjaya Y."/>
            <person name="Wardhani T."/>
            <person name="Kalhor M.S."/>
            <person name="Jansen J."/>
            <person name="Van den Hoogen J."/>
            <person name="Gungor B."/>
            <person name="Hartog M."/>
            <person name="Hontelez J."/>
            <person name="Verver J."/>
            <person name="Yang W.-C."/>
            <person name="Schijlen E."/>
            <person name="Repin R."/>
            <person name="Schilthuizen M."/>
            <person name="Schranz E."/>
            <person name="Heidstra R."/>
            <person name="Miyata K."/>
            <person name="Fedorova E."/>
            <person name="Kohlen W."/>
            <person name="Bisseling T."/>
            <person name="Smit S."/>
            <person name="Geurts R."/>
        </authorList>
    </citation>
    <scope>NUCLEOTIDE SEQUENCE [LARGE SCALE GENOMIC DNA]</scope>
    <source>
        <strain evidence="2">cv. WU1-14</strain>
    </source>
</reference>
<gene>
    <name evidence="1" type="ORF">PanWU01x14_259670</name>
</gene>
<comment type="caution">
    <text evidence="1">The sequence shown here is derived from an EMBL/GenBank/DDBJ whole genome shotgun (WGS) entry which is preliminary data.</text>
</comment>
<protein>
    <submittedName>
        <fullName evidence="1">Uncharacterized protein</fullName>
    </submittedName>
</protein>
<evidence type="ECO:0000313" key="1">
    <source>
        <dbReference type="EMBL" id="PON45356.1"/>
    </source>
</evidence>